<dbReference type="Proteomes" id="UP001530293">
    <property type="component" value="Unassembled WGS sequence"/>
</dbReference>
<evidence type="ECO:0000313" key="4">
    <source>
        <dbReference type="Proteomes" id="UP001530293"/>
    </source>
</evidence>
<protein>
    <recommendedName>
        <fullName evidence="2">CRAL-TRIO domain-containing protein</fullName>
    </recommendedName>
</protein>
<dbReference type="CDD" id="cd00170">
    <property type="entry name" value="SEC14"/>
    <property type="match status" value="1"/>
</dbReference>
<accession>A0ABD3MJ37</accession>
<sequence length="691" mass="77579">MDNPKRITNASGETPHNGVDVGDNQQHVLDADIMRRRREKAFLEVGFAEVAEHKAVNGYSSINIPAVDVGNPSPIQNSTSASDSYLRTPLIDISSMGNDSISGDVDNPKQHFPQHHPESTQLFLAPEAALHRDGEQARLVEVVRRRQIQQRRHNEESTYQWLEESAMQFWESILVYGGIRDDPRNNIPINPGTHSTIPMNPYRSQSRQELNYTDFMKTGSNISSAGTKTNEQFADRFNGDESPSNLRQISQLIFRNILQVLYAFIDFCITRLAPLEPLQTCVDSTAPTYTLQISADDILRFWAIQCAFLLLSSWMQTFAFPLVVMMCLTIGSVSMKLARSPPKLNRLLVHRQHKQHGSSEAEVSNEMPAAKSTPKISSRLTNSLLRECAIQNLHSNNPGATPAECERFFTAVKQNEDAASKRIGDFLKWRSDCGLESTVEADGSSSHTGNSLESEGNIRVFDQSFADKDEEHWNAAAQIAISIITKRHVPENAPKLPQIICSYEEKFVNIIRSEKKANPTNASSQPPPRCKDGTRILHILPFRLDLSVATAQTYSLAVALYLDRRLCRWTTERITLFCDVRGGRGWANPTPWSALPFIQSTASLLGSNYPERLERLVLFPMPLSASWVWSAARKFLDPDTSSKVIVISSGDDLQEKLREFVDEDSLNVLEKRRRHSFVAEQTSPMQNSIVG</sequence>
<dbReference type="Pfam" id="PF00650">
    <property type="entry name" value="CRAL_TRIO"/>
    <property type="match status" value="1"/>
</dbReference>
<dbReference type="SUPFAM" id="SSF52087">
    <property type="entry name" value="CRAL/TRIO domain"/>
    <property type="match status" value="1"/>
</dbReference>
<feature type="compositionally biased region" description="Polar residues" evidence="1">
    <location>
        <begin position="1"/>
        <end position="14"/>
    </location>
</feature>
<evidence type="ECO:0000256" key="1">
    <source>
        <dbReference type="SAM" id="MobiDB-lite"/>
    </source>
</evidence>
<dbReference type="PROSITE" id="PS50191">
    <property type="entry name" value="CRAL_TRIO"/>
    <property type="match status" value="1"/>
</dbReference>
<dbReference type="AlphaFoldDB" id="A0ABD3MJ37"/>
<dbReference type="InterPro" id="IPR036865">
    <property type="entry name" value="CRAL-TRIO_dom_sf"/>
</dbReference>
<organism evidence="3 4">
    <name type="scientific">Discostella pseudostelligera</name>
    <dbReference type="NCBI Taxonomy" id="259834"/>
    <lineage>
        <taxon>Eukaryota</taxon>
        <taxon>Sar</taxon>
        <taxon>Stramenopiles</taxon>
        <taxon>Ochrophyta</taxon>
        <taxon>Bacillariophyta</taxon>
        <taxon>Coscinodiscophyceae</taxon>
        <taxon>Thalassiosirophycidae</taxon>
        <taxon>Stephanodiscales</taxon>
        <taxon>Stephanodiscaceae</taxon>
        <taxon>Discostella</taxon>
    </lineage>
</organism>
<dbReference type="Gene3D" id="3.40.525.10">
    <property type="entry name" value="CRAL-TRIO lipid binding domain"/>
    <property type="match status" value="1"/>
</dbReference>
<feature type="domain" description="CRAL-TRIO" evidence="2">
    <location>
        <begin position="531"/>
        <end position="666"/>
    </location>
</feature>
<dbReference type="PANTHER" id="PTHR45824">
    <property type="entry name" value="GH16843P"/>
    <property type="match status" value="1"/>
</dbReference>
<feature type="region of interest" description="Disordered" evidence="1">
    <location>
        <begin position="1"/>
        <end position="24"/>
    </location>
</feature>
<comment type="caution">
    <text evidence="3">The sequence shown here is derived from an EMBL/GenBank/DDBJ whole genome shotgun (WGS) entry which is preliminary data.</text>
</comment>
<proteinExistence type="predicted"/>
<dbReference type="InterPro" id="IPR052578">
    <property type="entry name" value="PI_Transfer_CRAL-TRIO"/>
</dbReference>
<keyword evidence="4" id="KW-1185">Reference proteome</keyword>
<gene>
    <name evidence="3" type="ORF">ACHAWU_001025</name>
</gene>
<evidence type="ECO:0000259" key="2">
    <source>
        <dbReference type="PROSITE" id="PS50191"/>
    </source>
</evidence>
<name>A0ABD3MJ37_9STRA</name>
<dbReference type="InterPro" id="IPR001251">
    <property type="entry name" value="CRAL-TRIO_dom"/>
</dbReference>
<reference evidence="3 4" key="1">
    <citation type="submission" date="2024-10" db="EMBL/GenBank/DDBJ databases">
        <title>Updated reference genomes for cyclostephanoid diatoms.</title>
        <authorList>
            <person name="Roberts W.R."/>
            <person name="Alverson A.J."/>
        </authorList>
    </citation>
    <scope>NUCLEOTIDE SEQUENCE [LARGE SCALE GENOMIC DNA]</scope>
    <source>
        <strain evidence="3 4">AJA232-27</strain>
    </source>
</reference>
<dbReference type="PANTHER" id="PTHR45824:SF29">
    <property type="entry name" value="GH16843P"/>
    <property type="match status" value="1"/>
</dbReference>
<feature type="region of interest" description="Disordered" evidence="1">
    <location>
        <begin position="353"/>
        <end position="375"/>
    </location>
</feature>
<evidence type="ECO:0000313" key="3">
    <source>
        <dbReference type="EMBL" id="KAL3762878.1"/>
    </source>
</evidence>
<dbReference type="EMBL" id="JALLBG020000130">
    <property type="protein sequence ID" value="KAL3762878.1"/>
    <property type="molecule type" value="Genomic_DNA"/>
</dbReference>